<dbReference type="Proteomes" id="UP001165960">
    <property type="component" value="Unassembled WGS sequence"/>
</dbReference>
<reference evidence="1" key="1">
    <citation type="submission" date="2022-04" db="EMBL/GenBank/DDBJ databases">
        <title>Genome of the entomopathogenic fungus Entomophthora muscae.</title>
        <authorList>
            <person name="Elya C."/>
            <person name="Lovett B.R."/>
            <person name="Lee E."/>
            <person name="Macias A.M."/>
            <person name="Hajek A.E."/>
            <person name="De Bivort B.L."/>
            <person name="Kasson M.T."/>
            <person name="De Fine Licht H.H."/>
            <person name="Stajich J.E."/>
        </authorList>
    </citation>
    <scope>NUCLEOTIDE SEQUENCE</scope>
    <source>
        <strain evidence="1">Berkeley</strain>
    </source>
</reference>
<organism evidence="1 2">
    <name type="scientific">Entomophthora muscae</name>
    <dbReference type="NCBI Taxonomy" id="34485"/>
    <lineage>
        <taxon>Eukaryota</taxon>
        <taxon>Fungi</taxon>
        <taxon>Fungi incertae sedis</taxon>
        <taxon>Zoopagomycota</taxon>
        <taxon>Entomophthoromycotina</taxon>
        <taxon>Entomophthoromycetes</taxon>
        <taxon>Entomophthorales</taxon>
        <taxon>Entomophthoraceae</taxon>
        <taxon>Entomophthora</taxon>
    </lineage>
</organism>
<evidence type="ECO:0000313" key="2">
    <source>
        <dbReference type="Proteomes" id="UP001165960"/>
    </source>
</evidence>
<accession>A0ACC2UEW9</accession>
<evidence type="ECO:0000313" key="1">
    <source>
        <dbReference type="EMBL" id="KAJ9085614.1"/>
    </source>
</evidence>
<name>A0ACC2UEW9_9FUNG</name>
<protein>
    <submittedName>
        <fullName evidence="1">Uncharacterized protein</fullName>
    </submittedName>
</protein>
<gene>
    <name evidence="1" type="ORF">DSO57_1012195</name>
</gene>
<proteinExistence type="predicted"/>
<dbReference type="EMBL" id="QTSX02000753">
    <property type="protein sequence ID" value="KAJ9085614.1"/>
    <property type="molecule type" value="Genomic_DNA"/>
</dbReference>
<keyword evidence="2" id="KW-1185">Reference proteome</keyword>
<comment type="caution">
    <text evidence="1">The sequence shown here is derived from an EMBL/GenBank/DDBJ whole genome shotgun (WGS) entry which is preliminary data.</text>
</comment>
<sequence>MVANKDKVGSMDYAESGHANGSSVLATYFNVVCVTAGVGILSLPKSVSRAGWWSIPLLILTGVLSIFSSLLLIECKYARSDERLDSFPEIGEAAFGKVGRYVIQTFHYLVLLGSGCLLILVIGLVGKGLVSDLGGEWDQIYFVLLGGLLIAIPLCILKKIKEFVWMAIFGFLTTLATLVIICGLSIYLIPSLPTPVTTPIKYDQLAPVCAVFALAYAGNMVHPHLEGAMKEPKKWPLALSLGLGTVLVFYLAMAVTGYAIFGESSKAFLFDNISGKGVDAFNCFARVLIIGHVLMAAPLILCSFATEAEPLLKITPQHLGETKATIIRVVFRAAIVFSLTMIAAFLPFPVELMSIIGSLFMAINLYFVPVICHLKLFGIRKRNIIQWVLIAVTIVVALITFSYGSYESIGDLVKEIKAKQN</sequence>